<gene>
    <name evidence="2" type="ORF">DM860_016795</name>
</gene>
<evidence type="ECO:0000313" key="2">
    <source>
        <dbReference type="EMBL" id="RAL50019.1"/>
    </source>
</evidence>
<evidence type="ECO:0000313" key="3">
    <source>
        <dbReference type="Proteomes" id="UP000249390"/>
    </source>
</evidence>
<name>A0A328E085_9ASTE</name>
<feature type="region of interest" description="Disordered" evidence="1">
    <location>
        <begin position="180"/>
        <end position="199"/>
    </location>
</feature>
<evidence type="ECO:0000256" key="1">
    <source>
        <dbReference type="SAM" id="MobiDB-lite"/>
    </source>
</evidence>
<keyword evidence="3" id="KW-1185">Reference proteome</keyword>
<accession>A0A328E085</accession>
<sequence length="199" mass="22020">MIAIHDELYGTSRKERSGKELGPSIRLGFSTSLLMRPLVAVLRTVPPVPEDSSSLASSPICKRVEQGLPRAFGLFDMDLLATGVGWGRFLGWFPVAGKEERETPAIHIGSTLFAPSISPSNLQPWKLSCSLQRRRYQKMQNFFDQNGYSGGRAFRVAVSLRSPTVTLAGCCLSSTSHCDRHSIRDPSSSRLTSGRWQHR</sequence>
<dbReference type="EMBL" id="NQVE01000072">
    <property type="protein sequence ID" value="RAL50019.1"/>
    <property type="molecule type" value="Genomic_DNA"/>
</dbReference>
<dbReference type="Proteomes" id="UP000249390">
    <property type="component" value="Unassembled WGS sequence"/>
</dbReference>
<feature type="compositionally biased region" description="Polar residues" evidence="1">
    <location>
        <begin position="185"/>
        <end position="199"/>
    </location>
</feature>
<organism evidence="2 3">
    <name type="scientific">Cuscuta australis</name>
    <dbReference type="NCBI Taxonomy" id="267555"/>
    <lineage>
        <taxon>Eukaryota</taxon>
        <taxon>Viridiplantae</taxon>
        <taxon>Streptophyta</taxon>
        <taxon>Embryophyta</taxon>
        <taxon>Tracheophyta</taxon>
        <taxon>Spermatophyta</taxon>
        <taxon>Magnoliopsida</taxon>
        <taxon>eudicotyledons</taxon>
        <taxon>Gunneridae</taxon>
        <taxon>Pentapetalae</taxon>
        <taxon>asterids</taxon>
        <taxon>lamiids</taxon>
        <taxon>Solanales</taxon>
        <taxon>Convolvulaceae</taxon>
        <taxon>Cuscuteae</taxon>
        <taxon>Cuscuta</taxon>
        <taxon>Cuscuta subgen. Grammica</taxon>
        <taxon>Cuscuta sect. Cleistogrammica</taxon>
    </lineage>
</organism>
<protein>
    <submittedName>
        <fullName evidence="2">Uncharacterized protein</fullName>
    </submittedName>
</protein>
<reference evidence="2 3" key="1">
    <citation type="submission" date="2018-06" db="EMBL/GenBank/DDBJ databases">
        <title>The Genome of Cuscuta australis (Dodder) Provides Insight into the Evolution of Plant Parasitism.</title>
        <authorList>
            <person name="Liu H."/>
        </authorList>
    </citation>
    <scope>NUCLEOTIDE SEQUENCE [LARGE SCALE GENOMIC DNA]</scope>
    <source>
        <strain evidence="3">cv. Yunnan</strain>
        <tissue evidence="2">Vines</tissue>
    </source>
</reference>
<comment type="caution">
    <text evidence="2">The sequence shown here is derived from an EMBL/GenBank/DDBJ whole genome shotgun (WGS) entry which is preliminary data.</text>
</comment>
<dbReference type="AlphaFoldDB" id="A0A328E085"/>
<proteinExistence type="predicted"/>